<evidence type="ECO:0000256" key="1">
    <source>
        <dbReference type="ARBA" id="ARBA00010839"/>
    </source>
</evidence>
<dbReference type="SUPFAM" id="SSF54427">
    <property type="entry name" value="NTF2-like"/>
    <property type="match status" value="1"/>
</dbReference>
<evidence type="ECO:0000313" key="5">
    <source>
        <dbReference type="Proteomes" id="UP000599523"/>
    </source>
</evidence>
<keyword evidence="5" id="KW-1185">Reference proteome</keyword>
<accession>A0A972F964</accession>
<dbReference type="InterPro" id="IPR023006">
    <property type="entry name" value="YchJ-like"/>
</dbReference>
<evidence type="ECO:0000313" key="4">
    <source>
        <dbReference type="EMBL" id="NMG04573.1"/>
    </source>
</evidence>
<dbReference type="Gene3D" id="3.10.450.50">
    <property type="match status" value="1"/>
</dbReference>
<dbReference type="RefSeq" id="WP_168989237.1">
    <property type="nucleotide sequence ID" value="NZ_CAWPHM010000037.1"/>
</dbReference>
<comment type="similarity">
    <text evidence="1 2">Belongs to the UPF0225 family.</text>
</comment>
<dbReference type="AlphaFoldDB" id="A0A972F964"/>
<gene>
    <name evidence="4" type="ORF">GPA21_16590</name>
</gene>
<dbReference type="Pfam" id="PF17775">
    <property type="entry name" value="YchJ_M-like"/>
    <property type="match status" value="1"/>
</dbReference>
<proteinExistence type="inferred from homology"/>
<dbReference type="Proteomes" id="UP000599523">
    <property type="component" value="Unassembled WGS sequence"/>
</dbReference>
<dbReference type="Pfam" id="PF02810">
    <property type="entry name" value="SEC-C"/>
    <property type="match status" value="1"/>
</dbReference>
<reference evidence="4" key="1">
    <citation type="submission" date="2019-12" db="EMBL/GenBank/DDBJ databases">
        <title>Comparative genomics gives insights into the taxonomy of the Azoarcus-Aromatoleum group and reveals separate origins of nif in the plant-associated Azoarcus and non-plant-associated Aromatoleum sub-groups.</title>
        <authorList>
            <person name="Lafos M."/>
            <person name="Maluk M."/>
            <person name="Batista M."/>
            <person name="Junghare M."/>
            <person name="Carmona M."/>
            <person name="Faoro H."/>
            <person name="Cruz L.M."/>
            <person name="Battistoni F."/>
            <person name="De Souza E."/>
            <person name="Pedrosa F."/>
            <person name="Chen W.-M."/>
            <person name="Poole P.S."/>
            <person name="Dixon R.A."/>
            <person name="James E.K."/>
        </authorList>
    </citation>
    <scope>NUCLEOTIDE SEQUENCE</scope>
    <source>
        <strain evidence="4">NSC3</strain>
    </source>
</reference>
<dbReference type="InterPro" id="IPR032710">
    <property type="entry name" value="NTF2-like_dom_sf"/>
</dbReference>
<evidence type="ECO:0000259" key="3">
    <source>
        <dbReference type="Pfam" id="PF17775"/>
    </source>
</evidence>
<name>A0A972F964_9RHOO</name>
<comment type="caution">
    <text evidence="4">The sequence shown here is derived from an EMBL/GenBank/DDBJ whole genome shotgun (WGS) entry which is preliminary data.</text>
</comment>
<organism evidence="4 5">
    <name type="scientific">Azoarcus taiwanensis</name>
    <dbReference type="NCBI Taxonomy" id="666964"/>
    <lineage>
        <taxon>Bacteria</taxon>
        <taxon>Pseudomonadati</taxon>
        <taxon>Pseudomonadota</taxon>
        <taxon>Betaproteobacteria</taxon>
        <taxon>Rhodocyclales</taxon>
        <taxon>Zoogloeaceae</taxon>
        <taxon>Azoarcus</taxon>
    </lineage>
</organism>
<sequence length="132" mass="14668">MTRKKPLSHPCPCGSDRPFDDCCGPIIAGQRPAPSAEALMRSRYSAFALGDDAWLLASWHPSTRPDTLASEDQTPLKWIGLSVKRHEQTGADTAIVEFVARYRANGRAGRLHETSSFRCQNGEWLYVDGELH</sequence>
<dbReference type="InterPro" id="IPR048469">
    <property type="entry name" value="YchJ-like_M"/>
</dbReference>
<dbReference type="HAMAP" id="MF_00612">
    <property type="entry name" value="UPF0225"/>
    <property type="match status" value="1"/>
</dbReference>
<dbReference type="InterPro" id="IPR004027">
    <property type="entry name" value="SEC_C_motif"/>
</dbReference>
<protein>
    <recommendedName>
        <fullName evidence="2">UPF0225 protein GPA21_16590</fullName>
    </recommendedName>
</protein>
<feature type="domain" description="YchJ-like middle NTF2-like" evidence="3">
    <location>
        <begin position="35"/>
        <end position="129"/>
    </location>
</feature>
<evidence type="ECO:0000256" key="2">
    <source>
        <dbReference type="HAMAP-Rule" id="MF_00612"/>
    </source>
</evidence>
<dbReference type="EMBL" id="WTVM01000133">
    <property type="protein sequence ID" value="NMG04573.1"/>
    <property type="molecule type" value="Genomic_DNA"/>
</dbReference>
<dbReference type="SUPFAM" id="SSF103642">
    <property type="entry name" value="Sec-C motif"/>
    <property type="match status" value="1"/>
</dbReference>